<dbReference type="InParanoid" id="G5C2J7"/>
<reference evidence="2 3" key="1">
    <citation type="journal article" date="2011" name="Nature">
        <title>Genome sequencing reveals insights into physiology and longevity of the naked mole rat.</title>
        <authorList>
            <person name="Kim E.B."/>
            <person name="Fang X."/>
            <person name="Fushan A.A."/>
            <person name="Huang Z."/>
            <person name="Lobanov A.V."/>
            <person name="Han L."/>
            <person name="Marino S.M."/>
            <person name="Sun X."/>
            <person name="Turanov A.A."/>
            <person name="Yang P."/>
            <person name="Yim S.H."/>
            <person name="Zhao X."/>
            <person name="Kasaikina M.V."/>
            <person name="Stoletzki N."/>
            <person name="Peng C."/>
            <person name="Polak P."/>
            <person name="Xiong Z."/>
            <person name="Kiezun A."/>
            <person name="Zhu Y."/>
            <person name="Chen Y."/>
            <person name="Kryukov G.V."/>
            <person name="Zhang Q."/>
            <person name="Peshkin L."/>
            <person name="Yang L."/>
            <person name="Bronson R.T."/>
            <person name="Buffenstein R."/>
            <person name="Wang B."/>
            <person name="Han C."/>
            <person name="Li Q."/>
            <person name="Chen L."/>
            <person name="Zhao W."/>
            <person name="Sunyaev S.R."/>
            <person name="Park T.J."/>
            <person name="Zhang G."/>
            <person name="Wang J."/>
            <person name="Gladyshev V.N."/>
        </authorList>
    </citation>
    <scope>NUCLEOTIDE SEQUENCE [LARGE SCALE GENOMIC DNA]</scope>
</reference>
<dbReference type="Proteomes" id="UP000006813">
    <property type="component" value="Unassembled WGS sequence"/>
</dbReference>
<dbReference type="GO" id="GO:0000987">
    <property type="term" value="F:cis-regulatory region sequence-specific DNA binding"/>
    <property type="evidence" value="ECO:0007669"/>
    <property type="project" value="TreeGrafter"/>
</dbReference>
<dbReference type="InterPro" id="IPR050910">
    <property type="entry name" value="JMJD6_ArgDemeth/LysHydrox"/>
</dbReference>
<protein>
    <submittedName>
        <fullName evidence="2">JmjC domain-containing protein 8</fullName>
    </submittedName>
</protein>
<organism evidence="2 3">
    <name type="scientific">Heterocephalus glaber</name>
    <name type="common">Naked mole rat</name>
    <dbReference type="NCBI Taxonomy" id="10181"/>
    <lineage>
        <taxon>Eukaryota</taxon>
        <taxon>Metazoa</taxon>
        <taxon>Chordata</taxon>
        <taxon>Craniata</taxon>
        <taxon>Vertebrata</taxon>
        <taxon>Euteleostomi</taxon>
        <taxon>Mammalia</taxon>
        <taxon>Eutheria</taxon>
        <taxon>Euarchontoglires</taxon>
        <taxon>Glires</taxon>
        <taxon>Rodentia</taxon>
        <taxon>Hystricomorpha</taxon>
        <taxon>Bathyergidae</taxon>
        <taxon>Heterocephalus</taxon>
    </lineage>
</organism>
<dbReference type="PROSITE" id="PS51184">
    <property type="entry name" value="JMJC"/>
    <property type="match status" value="1"/>
</dbReference>
<dbReference type="EMBL" id="JH173083">
    <property type="protein sequence ID" value="EHB15758.1"/>
    <property type="molecule type" value="Genomic_DNA"/>
</dbReference>
<dbReference type="InterPro" id="IPR041667">
    <property type="entry name" value="Cupin_8"/>
</dbReference>
<name>G5C2J7_HETGA</name>
<evidence type="ECO:0000313" key="2">
    <source>
        <dbReference type="EMBL" id="EHB15758.1"/>
    </source>
</evidence>
<dbReference type="GO" id="GO:0005634">
    <property type="term" value="C:nucleus"/>
    <property type="evidence" value="ECO:0007669"/>
    <property type="project" value="TreeGrafter"/>
</dbReference>
<accession>G5C2J7</accession>
<dbReference type="SUPFAM" id="SSF51197">
    <property type="entry name" value="Clavaminate synthase-like"/>
    <property type="match status" value="1"/>
</dbReference>
<proteinExistence type="predicted"/>
<gene>
    <name evidence="2" type="ORF">GW7_18214</name>
</gene>
<dbReference type="Pfam" id="PF13621">
    <property type="entry name" value="Cupin_8"/>
    <property type="match status" value="1"/>
</dbReference>
<dbReference type="PANTHER" id="PTHR12480:SF21">
    <property type="entry name" value="JMJC DOMAIN-CONTAINING PROTEIN 8"/>
    <property type="match status" value="1"/>
</dbReference>
<dbReference type="PANTHER" id="PTHR12480">
    <property type="entry name" value="ARGININE DEMETHYLASE AND LYSYL-HYDROXYLASE JMJD"/>
    <property type="match status" value="1"/>
</dbReference>
<dbReference type="AlphaFoldDB" id="G5C2J7"/>
<dbReference type="InterPro" id="IPR003347">
    <property type="entry name" value="JmjC_dom"/>
</dbReference>
<dbReference type="Gene3D" id="2.60.120.650">
    <property type="entry name" value="Cupin"/>
    <property type="match status" value="1"/>
</dbReference>
<evidence type="ECO:0000313" key="3">
    <source>
        <dbReference type="Proteomes" id="UP000006813"/>
    </source>
</evidence>
<evidence type="ECO:0000259" key="1">
    <source>
        <dbReference type="PROSITE" id="PS51184"/>
    </source>
</evidence>
<feature type="domain" description="JmjC" evidence="1">
    <location>
        <begin position="41"/>
        <end position="189"/>
    </location>
</feature>
<sequence length="189" mass="21899">MFKRMAESGPDSGGRVKGVNIIKPIVYGNVAQYFGKKRKEEAHPLQESAEHLGKEFQGTAVAQCGREVFGDNYFREWASLFQHYSHLPFICWEPLLLIALELQELALGWILGCDLWHKHWFLYPLEKTSKFHPNKTTLTWLRDTYPVLEPSERPLECTIPAGEVLYFPDHWWHATFNLDTSVFISTFLG</sequence>